<dbReference type="EMBL" id="MWWT01000009">
    <property type="protein sequence ID" value="OZG53213.1"/>
    <property type="molecule type" value="Genomic_DNA"/>
</dbReference>
<keyword evidence="2" id="KW-1185">Reference proteome</keyword>
<comment type="caution">
    <text evidence="1">The sequence shown here is derived from an EMBL/GenBank/DDBJ whole genome shotgun (WGS) entry which is preliminary data.</text>
</comment>
<organism evidence="1 2">
    <name type="scientific">Alloscardovia macacae</name>
    <dbReference type="NCBI Taxonomy" id="1160091"/>
    <lineage>
        <taxon>Bacteria</taxon>
        <taxon>Bacillati</taxon>
        <taxon>Actinomycetota</taxon>
        <taxon>Actinomycetes</taxon>
        <taxon>Bifidobacteriales</taxon>
        <taxon>Bifidobacteriaceae</taxon>
        <taxon>Alloscardovia</taxon>
    </lineage>
</organism>
<dbReference type="AlphaFoldDB" id="A0A261F2C5"/>
<evidence type="ECO:0000313" key="1">
    <source>
        <dbReference type="EMBL" id="OZG53213.1"/>
    </source>
</evidence>
<proteinExistence type="predicted"/>
<name>A0A261F2C5_9BIFI</name>
<reference evidence="1 2" key="1">
    <citation type="journal article" date="2017" name="BMC Genomics">
        <title>Comparative genomic and phylogenomic analyses of the Bifidobacteriaceae family.</title>
        <authorList>
            <person name="Lugli G.A."/>
            <person name="Milani C."/>
            <person name="Turroni F."/>
            <person name="Duranti S."/>
            <person name="Mancabelli L."/>
            <person name="Mangifesta M."/>
            <person name="Ferrario C."/>
            <person name="Modesto M."/>
            <person name="Mattarelli P."/>
            <person name="Jiri K."/>
            <person name="van Sinderen D."/>
            <person name="Ventura M."/>
        </authorList>
    </citation>
    <scope>NUCLEOTIDE SEQUENCE [LARGE SCALE GENOMIC DNA]</scope>
    <source>
        <strain evidence="1 2">DSM 24762</strain>
    </source>
</reference>
<accession>A0A261F2C5</accession>
<gene>
    <name evidence="1" type="ORF">ALMA_1515</name>
</gene>
<sequence length="65" mass="7176">MGLIGLLSQVLAEHGADVVAEALIRELINKGESQENIKKKISGYPITQALKLKLYELLENEGKKE</sequence>
<evidence type="ECO:0000313" key="2">
    <source>
        <dbReference type="Proteomes" id="UP000243657"/>
    </source>
</evidence>
<dbReference type="Proteomes" id="UP000243657">
    <property type="component" value="Unassembled WGS sequence"/>
</dbReference>
<protein>
    <submittedName>
        <fullName evidence="1">Uncharacterized protein</fullName>
    </submittedName>
</protein>